<proteinExistence type="predicted"/>
<keyword evidence="2" id="KW-1185">Reference proteome</keyword>
<protein>
    <submittedName>
        <fullName evidence="1">Uncharacterized protein</fullName>
    </submittedName>
</protein>
<sequence length="69" mass="7938">MAVDAKTDEFLQVKIFDRNFQVSDSEAREMLKKADLESHGYKMEVTTKVVKEPGSDKPRCQVCHYKLST</sequence>
<dbReference type="EMBL" id="MU826379">
    <property type="protein sequence ID" value="KAJ7377452.1"/>
    <property type="molecule type" value="Genomic_DNA"/>
</dbReference>
<reference evidence="1" key="1">
    <citation type="submission" date="2023-01" db="EMBL/GenBank/DDBJ databases">
        <title>Genome assembly of the deep-sea coral Lophelia pertusa.</title>
        <authorList>
            <person name="Herrera S."/>
            <person name="Cordes E."/>
        </authorList>
    </citation>
    <scope>NUCLEOTIDE SEQUENCE</scope>
    <source>
        <strain evidence="1">USNM1676648</strain>
        <tissue evidence="1">Polyp</tissue>
    </source>
</reference>
<comment type="caution">
    <text evidence="1">The sequence shown here is derived from an EMBL/GenBank/DDBJ whole genome shotgun (WGS) entry which is preliminary data.</text>
</comment>
<gene>
    <name evidence="1" type="ORF">OS493_029355</name>
</gene>
<dbReference type="Proteomes" id="UP001163046">
    <property type="component" value="Unassembled WGS sequence"/>
</dbReference>
<dbReference type="OrthoDB" id="5988715at2759"/>
<dbReference type="AlphaFoldDB" id="A0A9W9Z9E7"/>
<evidence type="ECO:0000313" key="2">
    <source>
        <dbReference type="Proteomes" id="UP001163046"/>
    </source>
</evidence>
<evidence type="ECO:0000313" key="1">
    <source>
        <dbReference type="EMBL" id="KAJ7377452.1"/>
    </source>
</evidence>
<accession>A0A9W9Z9E7</accession>
<name>A0A9W9Z9E7_9CNID</name>
<organism evidence="1 2">
    <name type="scientific">Desmophyllum pertusum</name>
    <dbReference type="NCBI Taxonomy" id="174260"/>
    <lineage>
        <taxon>Eukaryota</taxon>
        <taxon>Metazoa</taxon>
        <taxon>Cnidaria</taxon>
        <taxon>Anthozoa</taxon>
        <taxon>Hexacorallia</taxon>
        <taxon>Scleractinia</taxon>
        <taxon>Caryophylliina</taxon>
        <taxon>Caryophylliidae</taxon>
        <taxon>Desmophyllum</taxon>
    </lineage>
</organism>